<proteinExistence type="predicted"/>
<dbReference type="AlphaFoldDB" id="A0A8S1H9M1"/>
<dbReference type="Proteomes" id="UP000835052">
    <property type="component" value="Unassembled WGS sequence"/>
</dbReference>
<sequence length="309" mass="34932">MEVFFFRRHGNHRSGSPPTVICESPLRRPMQPITRRILNRSQTAASSGLVPLDGDRRVNRSHSASAGSLLPPSSSASTSSHPNLICVESKSGTHSLESSSAGRKGVKMTLCRTPSCSERHVFKVLEYLHMCNVDIDTTLLCSRGIRYVISCGRSRSLKRSTSFECLPVETPVIFEFDLDQDAPPQAGFSYAYKHCIFIYNYNTFSSFTNYRRLQKLVNKFSEVNQVIAEARQKASQVMIIDPRRRLGTTLAIQHIMWYYELDVERALGHWRKVSGSKEGLTPNCMHSLTLWQKSLVCSGDVTQWERKHG</sequence>
<protein>
    <recommendedName>
        <fullName evidence="4">Tyrosine-protein phosphatase domain-containing protein</fullName>
    </recommendedName>
</protein>
<gene>
    <name evidence="2" type="ORF">CAUJ_LOCUS7924</name>
</gene>
<comment type="caution">
    <text evidence="2">The sequence shown here is derived from an EMBL/GenBank/DDBJ whole genome shotgun (WGS) entry which is preliminary data.</text>
</comment>
<dbReference type="Gene3D" id="3.90.190.10">
    <property type="entry name" value="Protein tyrosine phosphatase superfamily"/>
    <property type="match status" value="1"/>
</dbReference>
<evidence type="ECO:0000313" key="2">
    <source>
        <dbReference type="EMBL" id="CAD6192005.1"/>
    </source>
</evidence>
<feature type="region of interest" description="Disordered" evidence="1">
    <location>
        <begin position="38"/>
        <end position="82"/>
    </location>
</feature>
<dbReference type="InterPro" id="IPR029021">
    <property type="entry name" value="Prot-tyrosine_phosphatase-like"/>
</dbReference>
<evidence type="ECO:0000256" key="1">
    <source>
        <dbReference type="SAM" id="MobiDB-lite"/>
    </source>
</evidence>
<evidence type="ECO:0008006" key="4">
    <source>
        <dbReference type="Google" id="ProtNLM"/>
    </source>
</evidence>
<organism evidence="2 3">
    <name type="scientific">Caenorhabditis auriculariae</name>
    <dbReference type="NCBI Taxonomy" id="2777116"/>
    <lineage>
        <taxon>Eukaryota</taxon>
        <taxon>Metazoa</taxon>
        <taxon>Ecdysozoa</taxon>
        <taxon>Nematoda</taxon>
        <taxon>Chromadorea</taxon>
        <taxon>Rhabditida</taxon>
        <taxon>Rhabditina</taxon>
        <taxon>Rhabditomorpha</taxon>
        <taxon>Rhabditoidea</taxon>
        <taxon>Rhabditidae</taxon>
        <taxon>Peloderinae</taxon>
        <taxon>Caenorhabditis</taxon>
    </lineage>
</organism>
<accession>A0A8S1H9M1</accession>
<evidence type="ECO:0000313" key="3">
    <source>
        <dbReference type="Proteomes" id="UP000835052"/>
    </source>
</evidence>
<reference evidence="2" key="1">
    <citation type="submission" date="2020-10" db="EMBL/GenBank/DDBJ databases">
        <authorList>
            <person name="Kikuchi T."/>
        </authorList>
    </citation>
    <scope>NUCLEOTIDE SEQUENCE</scope>
    <source>
        <strain evidence="2">NKZ352</strain>
    </source>
</reference>
<feature type="compositionally biased region" description="Low complexity" evidence="1">
    <location>
        <begin position="61"/>
        <end position="82"/>
    </location>
</feature>
<dbReference type="EMBL" id="CAJGYM010000025">
    <property type="protein sequence ID" value="CAD6192005.1"/>
    <property type="molecule type" value="Genomic_DNA"/>
</dbReference>
<name>A0A8S1H9M1_9PELO</name>
<keyword evidence="3" id="KW-1185">Reference proteome</keyword>